<dbReference type="EMBL" id="RZYA01000002">
    <property type="protein sequence ID" value="RVU27872.1"/>
    <property type="molecule type" value="Genomic_DNA"/>
</dbReference>
<gene>
    <name evidence="5" type="ORF">EOT10_06200</name>
</gene>
<feature type="compositionally biased region" description="Low complexity" evidence="2">
    <location>
        <begin position="136"/>
        <end position="157"/>
    </location>
</feature>
<name>A0A437Q003_9ACTN</name>
<protein>
    <recommendedName>
        <fullName evidence="4">Yeast cell wall synthesis Kre9/Knh1-like N-terminal domain-containing protein</fullName>
    </recommendedName>
</protein>
<dbReference type="Proteomes" id="UP000283128">
    <property type="component" value="Unassembled WGS sequence"/>
</dbReference>
<sequence length="222" mass="21964">MLRTKVLPVTASALLCCIGAASPAVSDASDTPVTVTSPAADSVHPVDSSLFVGWHNTTGQEVDIWLVQGGGASGGQRMFKLASKASSKPSAELVAAVPPVPDGADYSIEVTTRDTGARAYSAPFAVGPTPGGGPTPAGTGTADEGAATAGNAAPEEGLTPDKGAAPDEGAAPDQGMTPLAGPMPGEGPATVLGPLFATVSWMTARPGPEWALPQVQDGQIPL</sequence>
<evidence type="ECO:0000313" key="6">
    <source>
        <dbReference type="Proteomes" id="UP000283128"/>
    </source>
</evidence>
<feature type="region of interest" description="Disordered" evidence="2">
    <location>
        <begin position="123"/>
        <end position="179"/>
    </location>
</feature>
<evidence type="ECO:0000256" key="3">
    <source>
        <dbReference type="SAM" id="SignalP"/>
    </source>
</evidence>
<reference evidence="5 6" key="1">
    <citation type="submission" date="2019-01" db="EMBL/GenBank/DDBJ databases">
        <title>Genome sequences of Streptomyces and Rhizobium isolates collected from root and soil.</title>
        <authorList>
            <person name="Chhettri S."/>
            <person name="Sevigny J.L."/>
            <person name="Sen A."/>
            <person name="Ennis N."/>
            <person name="Tisa L."/>
        </authorList>
    </citation>
    <scope>NUCLEOTIDE SEQUENCE [LARGE SCALE GENOMIC DNA]</scope>
    <source>
        <strain evidence="5 6">San01</strain>
    </source>
</reference>
<comment type="caution">
    <text evidence="5">The sequence shown here is derived from an EMBL/GenBank/DDBJ whole genome shotgun (WGS) entry which is preliminary data.</text>
</comment>
<organism evidence="5 6">
    <name type="scientific">Streptomyces antnestii</name>
    <dbReference type="NCBI Taxonomy" id="2494256"/>
    <lineage>
        <taxon>Bacteria</taxon>
        <taxon>Bacillati</taxon>
        <taxon>Actinomycetota</taxon>
        <taxon>Actinomycetes</taxon>
        <taxon>Kitasatosporales</taxon>
        <taxon>Streptomycetaceae</taxon>
        <taxon>Streptomyces</taxon>
    </lineage>
</organism>
<accession>A0A437Q003</accession>
<evidence type="ECO:0000256" key="1">
    <source>
        <dbReference type="ARBA" id="ARBA00022729"/>
    </source>
</evidence>
<proteinExistence type="predicted"/>
<evidence type="ECO:0000256" key="2">
    <source>
        <dbReference type="SAM" id="MobiDB-lite"/>
    </source>
</evidence>
<feature type="domain" description="Yeast cell wall synthesis Kre9/Knh1-like N-terminal" evidence="4">
    <location>
        <begin position="37"/>
        <end position="126"/>
    </location>
</feature>
<dbReference type="OrthoDB" id="4239864at2"/>
<dbReference type="InterPro" id="IPR018466">
    <property type="entry name" value="Kre9/Knh1-like_N"/>
</dbReference>
<dbReference type="RefSeq" id="WP_127827028.1">
    <property type="nucleotide sequence ID" value="NZ_RZYA01000002.1"/>
</dbReference>
<keyword evidence="6" id="KW-1185">Reference proteome</keyword>
<dbReference type="Pfam" id="PF10342">
    <property type="entry name" value="Kre9_KNH"/>
    <property type="match status" value="1"/>
</dbReference>
<feature type="chain" id="PRO_5039114388" description="Yeast cell wall synthesis Kre9/Knh1-like N-terminal domain-containing protein" evidence="3">
    <location>
        <begin position="27"/>
        <end position="222"/>
    </location>
</feature>
<evidence type="ECO:0000259" key="4">
    <source>
        <dbReference type="Pfam" id="PF10342"/>
    </source>
</evidence>
<dbReference type="AlphaFoldDB" id="A0A437Q003"/>
<feature type="signal peptide" evidence="3">
    <location>
        <begin position="1"/>
        <end position="26"/>
    </location>
</feature>
<evidence type="ECO:0000313" key="5">
    <source>
        <dbReference type="EMBL" id="RVU27872.1"/>
    </source>
</evidence>
<keyword evidence="1 3" id="KW-0732">Signal</keyword>